<evidence type="ECO:0000256" key="1">
    <source>
        <dbReference type="SAM" id="MobiDB-lite"/>
    </source>
</evidence>
<feature type="compositionally biased region" description="Low complexity" evidence="1">
    <location>
        <begin position="96"/>
        <end position="106"/>
    </location>
</feature>
<gene>
    <name evidence="3" type="ORF">EF294_16970</name>
</gene>
<keyword evidence="2" id="KW-1133">Transmembrane helix</keyword>
<dbReference type="Proteomes" id="UP000267536">
    <property type="component" value="Unassembled WGS sequence"/>
</dbReference>
<keyword evidence="2" id="KW-0472">Membrane</keyword>
<sequence>MADRELPGDKSPGTPIPGTPTPGQTPDDTTAAREGELRHPLPHDAPPTATPTTATPTTATPTAPAALRSTHARLDPIVDTDQIPIVTDDVESDTGARPATDPTPATAHRRGWRDRNWKHIKGTRVRTGTAILVVLFVACWAMYFYTSQRYAPPEQPSTDRQVIRTSEPTYREPTTTYSSTTSSSVFSSESGESSVQSGASGAREEPSTGRSSAPSGGLIPGFRLPSETTTTTPVPTR</sequence>
<keyword evidence="4" id="KW-1185">Reference proteome</keyword>
<accession>A0A3N4G5G9</accession>
<organism evidence="3 4">
    <name type="scientific">Gordonia oryzae</name>
    <dbReference type="NCBI Taxonomy" id="2487349"/>
    <lineage>
        <taxon>Bacteria</taxon>
        <taxon>Bacillati</taxon>
        <taxon>Actinomycetota</taxon>
        <taxon>Actinomycetes</taxon>
        <taxon>Mycobacteriales</taxon>
        <taxon>Gordoniaceae</taxon>
        <taxon>Gordonia</taxon>
    </lineage>
</organism>
<name>A0A3N4G5G9_9ACTN</name>
<feature type="compositionally biased region" description="Low complexity" evidence="1">
    <location>
        <begin position="228"/>
        <end position="237"/>
    </location>
</feature>
<proteinExistence type="predicted"/>
<feature type="compositionally biased region" description="Basic and acidic residues" evidence="1">
    <location>
        <begin position="30"/>
        <end position="42"/>
    </location>
</feature>
<feature type="region of interest" description="Disordered" evidence="1">
    <location>
        <begin position="1"/>
        <end position="112"/>
    </location>
</feature>
<feature type="transmembrane region" description="Helical" evidence="2">
    <location>
        <begin position="125"/>
        <end position="145"/>
    </location>
</feature>
<evidence type="ECO:0000313" key="3">
    <source>
        <dbReference type="EMBL" id="RPA58089.1"/>
    </source>
</evidence>
<dbReference type="OrthoDB" id="4382312at2"/>
<feature type="region of interest" description="Disordered" evidence="1">
    <location>
        <begin position="150"/>
        <end position="237"/>
    </location>
</feature>
<dbReference type="EMBL" id="RKMH01000013">
    <property type="protein sequence ID" value="RPA58089.1"/>
    <property type="molecule type" value="Genomic_DNA"/>
</dbReference>
<feature type="compositionally biased region" description="Low complexity" evidence="1">
    <location>
        <begin position="164"/>
        <end position="200"/>
    </location>
</feature>
<comment type="caution">
    <text evidence="3">The sequence shown here is derived from an EMBL/GenBank/DDBJ whole genome shotgun (WGS) entry which is preliminary data.</text>
</comment>
<evidence type="ECO:0000313" key="4">
    <source>
        <dbReference type="Proteomes" id="UP000267536"/>
    </source>
</evidence>
<feature type="compositionally biased region" description="Low complexity" evidence="1">
    <location>
        <begin position="50"/>
        <end position="66"/>
    </location>
</feature>
<keyword evidence="2" id="KW-0812">Transmembrane</keyword>
<dbReference type="AlphaFoldDB" id="A0A3N4G5G9"/>
<protein>
    <submittedName>
        <fullName evidence="3">Uncharacterized protein</fullName>
    </submittedName>
</protein>
<reference evidence="3 4" key="1">
    <citation type="submission" date="2018-11" db="EMBL/GenBank/DDBJ databases">
        <title>Draft genome sequence of Gordonia sp. RS15-1S isolated from rice stems.</title>
        <authorList>
            <person name="Muangham S."/>
        </authorList>
    </citation>
    <scope>NUCLEOTIDE SEQUENCE [LARGE SCALE GENOMIC DNA]</scope>
    <source>
        <strain evidence="3 4">RS15-1S</strain>
    </source>
</reference>
<evidence type="ECO:0000256" key="2">
    <source>
        <dbReference type="SAM" id="Phobius"/>
    </source>
</evidence>
<dbReference type="RefSeq" id="WP_123932123.1">
    <property type="nucleotide sequence ID" value="NZ_JBPSDP010000013.1"/>
</dbReference>